<gene>
    <name evidence="4" type="ORF">BJF95_16125</name>
</gene>
<name>A0A1Q8ZX07_9HYPH</name>
<dbReference type="InterPro" id="IPR009057">
    <property type="entry name" value="Homeodomain-like_sf"/>
</dbReference>
<evidence type="ECO:0000256" key="1">
    <source>
        <dbReference type="ARBA" id="ARBA00023125"/>
    </source>
</evidence>
<dbReference type="GO" id="GO:0003700">
    <property type="term" value="F:DNA-binding transcription factor activity"/>
    <property type="evidence" value="ECO:0007669"/>
    <property type="project" value="TreeGrafter"/>
</dbReference>
<evidence type="ECO:0000313" key="4">
    <source>
        <dbReference type="EMBL" id="OLP46521.1"/>
    </source>
</evidence>
<feature type="DNA-binding region" description="H-T-H motif" evidence="2">
    <location>
        <begin position="29"/>
        <end position="48"/>
    </location>
</feature>
<comment type="caution">
    <text evidence="4">The sequence shown here is derived from an EMBL/GenBank/DDBJ whole genome shotgun (WGS) entry which is preliminary data.</text>
</comment>
<reference evidence="4 5" key="1">
    <citation type="submission" date="2016-09" db="EMBL/GenBank/DDBJ databases">
        <title>Rhizobium oryziradicis sp. nov., isolated from the root of rice.</title>
        <authorList>
            <person name="Zhao J."/>
            <person name="Zhang X."/>
        </authorList>
    </citation>
    <scope>NUCLEOTIDE SEQUENCE [LARGE SCALE GENOMIC DNA]</scope>
    <source>
        <strain evidence="4 5">N19</strain>
    </source>
</reference>
<dbReference type="Proteomes" id="UP000186894">
    <property type="component" value="Unassembled WGS sequence"/>
</dbReference>
<dbReference type="Pfam" id="PF17937">
    <property type="entry name" value="TetR_C_28"/>
    <property type="match status" value="1"/>
</dbReference>
<dbReference type="InterPro" id="IPR001647">
    <property type="entry name" value="HTH_TetR"/>
</dbReference>
<dbReference type="InterPro" id="IPR050109">
    <property type="entry name" value="HTH-type_TetR-like_transc_reg"/>
</dbReference>
<dbReference type="EMBL" id="MKIM01000020">
    <property type="protein sequence ID" value="OLP46521.1"/>
    <property type="molecule type" value="Genomic_DNA"/>
</dbReference>
<dbReference type="PANTHER" id="PTHR30055:SF148">
    <property type="entry name" value="TETR-FAMILY TRANSCRIPTIONAL REGULATOR"/>
    <property type="match status" value="1"/>
</dbReference>
<feature type="domain" description="HTH tetR-type" evidence="3">
    <location>
        <begin position="6"/>
        <end position="66"/>
    </location>
</feature>
<dbReference type="InterPro" id="IPR041479">
    <property type="entry name" value="TetR_CgmR_C"/>
</dbReference>
<proteinExistence type="predicted"/>
<accession>A0A1Q8ZX07</accession>
<dbReference type="PROSITE" id="PS50977">
    <property type="entry name" value="HTH_TETR_2"/>
    <property type="match status" value="1"/>
</dbReference>
<dbReference type="Pfam" id="PF00440">
    <property type="entry name" value="TetR_N"/>
    <property type="match status" value="1"/>
</dbReference>
<dbReference type="PRINTS" id="PR00455">
    <property type="entry name" value="HTHTETR"/>
</dbReference>
<organism evidence="4 5">
    <name type="scientific">Rhizobium oryziradicis</name>
    <dbReference type="NCBI Taxonomy" id="1867956"/>
    <lineage>
        <taxon>Bacteria</taxon>
        <taxon>Pseudomonadati</taxon>
        <taxon>Pseudomonadota</taxon>
        <taxon>Alphaproteobacteria</taxon>
        <taxon>Hyphomicrobiales</taxon>
        <taxon>Rhizobiaceae</taxon>
        <taxon>Rhizobium/Agrobacterium group</taxon>
        <taxon>Rhizobium</taxon>
    </lineage>
</organism>
<evidence type="ECO:0000259" key="3">
    <source>
        <dbReference type="PROSITE" id="PS50977"/>
    </source>
</evidence>
<evidence type="ECO:0000313" key="5">
    <source>
        <dbReference type="Proteomes" id="UP000186894"/>
    </source>
</evidence>
<keyword evidence="1 2" id="KW-0238">DNA-binding</keyword>
<sequence length="184" mass="20311">MGRHQTIDRTRILDAASRVIETVGIGKLTIDAVAKEAEVSKGGVLYAYGTKDALIEAMVDRVNSEFDTLCATAIAENEGHPQIAALAHIEAYRKSDAKMGGRAAALMSSLVREPHYKAPIQDYYRDLMAKIDSTTPEGRRARLTVLAAEGLFWLRGLDLMNISENEWQEICTDLRLLLDDSEST</sequence>
<dbReference type="Gene3D" id="1.10.357.10">
    <property type="entry name" value="Tetracycline Repressor, domain 2"/>
    <property type="match status" value="1"/>
</dbReference>
<keyword evidence="5" id="KW-1185">Reference proteome</keyword>
<dbReference type="AlphaFoldDB" id="A0A1Q8ZX07"/>
<dbReference type="PANTHER" id="PTHR30055">
    <property type="entry name" value="HTH-TYPE TRANSCRIPTIONAL REGULATOR RUTR"/>
    <property type="match status" value="1"/>
</dbReference>
<dbReference type="SUPFAM" id="SSF46689">
    <property type="entry name" value="Homeodomain-like"/>
    <property type="match status" value="1"/>
</dbReference>
<dbReference type="GO" id="GO:0000976">
    <property type="term" value="F:transcription cis-regulatory region binding"/>
    <property type="evidence" value="ECO:0007669"/>
    <property type="project" value="TreeGrafter"/>
</dbReference>
<protein>
    <recommendedName>
        <fullName evidence="3">HTH tetR-type domain-containing protein</fullName>
    </recommendedName>
</protein>
<evidence type="ECO:0000256" key="2">
    <source>
        <dbReference type="PROSITE-ProRule" id="PRU00335"/>
    </source>
</evidence>
<dbReference type="RefSeq" id="WP_075637798.1">
    <property type="nucleotide sequence ID" value="NZ_MKIM01000020.1"/>
</dbReference>